<evidence type="ECO:0000313" key="2">
    <source>
        <dbReference type="EMBL" id="GAA4073596.1"/>
    </source>
</evidence>
<comment type="caution">
    <text evidence="2">The sequence shown here is derived from an EMBL/GenBank/DDBJ whole genome shotgun (WGS) entry which is preliminary data.</text>
</comment>
<accession>A0ABP7VSP0</accession>
<feature type="transmembrane region" description="Helical" evidence="1">
    <location>
        <begin position="7"/>
        <end position="27"/>
    </location>
</feature>
<gene>
    <name evidence="2" type="ORF">GCM10022410_18630</name>
</gene>
<evidence type="ECO:0000256" key="1">
    <source>
        <dbReference type="SAM" id="Phobius"/>
    </source>
</evidence>
<reference evidence="3" key="1">
    <citation type="journal article" date="2019" name="Int. J. Syst. Evol. Microbiol.">
        <title>The Global Catalogue of Microorganisms (GCM) 10K type strain sequencing project: providing services to taxonomists for standard genome sequencing and annotation.</title>
        <authorList>
            <consortium name="The Broad Institute Genomics Platform"/>
            <consortium name="The Broad Institute Genome Sequencing Center for Infectious Disease"/>
            <person name="Wu L."/>
            <person name="Ma J."/>
        </authorList>
    </citation>
    <scope>NUCLEOTIDE SEQUENCE [LARGE SCALE GENOMIC DNA]</scope>
    <source>
        <strain evidence="3">JCM 17250</strain>
    </source>
</reference>
<organism evidence="2 3">
    <name type="scientific">Amphibacillus indicireducens</name>
    <dbReference type="NCBI Taxonomy" id="1076330"/>
    <lineage>
        <taxon>Bacteria</taxon>
        <taxon>Bacillati</taxon>
        <taxon>Bacillota</taxon>
        <taxon>Bacilli</taxon>
        <taxon>Bacillales</taxon>
        <taxon>Bacillaceae</taxon>
        <taxon>Amphibacillus</taxon>
    </lineage>
</organism>
<keyword evidence="1" id="KW-0812">Transmembrane</keyword>
<keyword evidence="3" id="KW-1185">Reference proteome</keyword>
<protein>
    <submittedName>
        <fullName evidence="2">Uncharacterized protein</fullName>
    </submittedName>
</protein>
<name>A0ABP7VSP0_9BACI</name>
<dbReference type="EMBL" id="BAABDL010000101">
    <property type="protein sequence ID" value="GAA4073596.1"/>
    <property type="molecule type" value="Genomic_DNA"/>
</dbReference>
<keyword evidence="1" id="KW-0472">Membrane</keyword>
<dbReference type="Proteomes" id="UP001501734">
    <property type="component" value="Unassembled WGS sequence"/>
</dbReference>
<feature type="transmembrane region" description="Helical" evidence="1">
    <location>
        <begin position="33"/>
        <end position="50"/>
    </location>
</feature>
<evidence type="ECO:0000313" key="3">
    <source>
        <dbReference type="Proteomes" id="UP001501734"/>
    </source>
</evidence>
<sequence>MKKLNLTLAIIGFILSILSMYILPIIIDELYSGIIGFVGLAMIMLSLYLMNKEKR</sequence>
<proteinExistence type="predicted"/>
<keyword evidence="1" id="KW-1133">Transmembrane helix</keyword>